<dbReference type="AlphaFoldDB" id="A0A921EN94"/>
<dbReference type="CDD" id="cd00586">
    <property type="entry name" value="4HBT"/>
    <property type="match status" value="1"/>
</dbReference>
<protein>
    <submittedName>
        <fullName evidence="1">Thioesterase family protein</fullName>
    </submittedName>
</protein>
<dbReference type="Gene3D" id="3.10.129.10">
    <property type="entry name" value="Hotdog Thioesterase"/>
    <property type="match status" value="1"/>
</dbReference>
<dbReference type="EMBL" id="DYZF01000124">
    <property type="protein sequence ID" value="HJE51329.1"/>
    <property type="molecule type" value="Genomic_DNA"/>
</dbReference>
<organism evidence="1 2">
    <name type="scientific">Tessaracoccus flavescens</name>
    <dbReference type="NCBI Taxonomy" id="399497"/>
    <lineage>
        <taxon>Bacteria</taxon>
        <taxon>Bacillati</taxon>
        <taxon>Actinomycetota</taxon>
        <taxon>Actinomycetes</taxon>
        <taxon>Propionibacteriales</taxon>
        <taxon>Propionibacteriaceae</taxon>
        <taxon>Tessaracoccus</taxon>
    </lineage>
</organism>
<name>A0A921EN94_9ACTN</name>
<dbReference type="Proteomes" id="UP000712713">
    <property type="component" value="Unassembled WGS sequence"/>
</dbReference>
<evidence type="ECO:0000313" key="2">
    <source>
        <dbReference type="Proteomes" id="UP000712713"/>
    </source>
</evidence>
<dbReference type="PANTHER" id="PTHR12475:SF4">
    <property type="entry name" value="PROTEIN THEM6"/>
    <property type="match status" value="1"/>
</dbReference>
<dbReference type="InterPro" id="IPR029069">
    <property type="entry name" value="HotDog_dom_sf"/>
</dbReference>
<evidence type="ECO:0000313" key="1">
    <source>
        <dbReference type="EMBL" id="HJE51329.1"/>
    </source>
</evidence>
<comment type="caution">
    <text evidence="1">The sequence shown here is derived from an EMBL/GenBank/DDBJ whole genome shotgun (WGS) entry which is preliminary data.</text>
</comment>
<reference evidence="1" key="1">
    <citation type="journal article" date="2021" name="PeerJ">
        <title>Extensive microbial diversity within the chicken gut microbiome revealed by metagenomics and culture.</title>
        <authorList>
            <person name="Gilroy R."/>
            <person name="Ravi A."/>
            <person name="Getino M."/>
            <person name="Pursley I."/>
            <person name="Horton D.L."/>
            <person name="Alikhan N.F."/>
            <person name="Baker D."/>
            <person name="Gharbi K."/>
            <person name="Hall N."/>
            <person name="Watson M."/>
            <person name="Adriaenssens E.M."/>
            <person name="Foster-Nyarko E."/>
            <person name="Jarju S."/>
            <person name="Secka A."/>
            <person name="Antonio M."/>
            <person name="Oren A."/>
            <person name="Chaudhuri R.R."/>
            <person name="La Ragione R."/>
            <person name="Hildebrand F."/>
            <person name="Pallen M.J."/>
        </authorList>
    </citation>
    <scope>NUCLEOTIDE SEQUENCE</scope>
    <source>
        <strain evidence="1">ChiGjej3B3-7470</strain>
    </source>
</reference>
<dbReference type="InterPro" id="IPR051490">
    <property type="entry name" value="THEM6_lcsJ_thioesterase"/>
</dbReference>
<dbReference type="SUPFAM" id="SSF54637">
    <property type="entry name" value="Thioesterase/thiol ester dehydrase-isomerase"/>
    <property type="match status" value="1"/>
</dbReference>
<proteinExistence type="predicted"/>
<dbReference type="Pfam" id="PF13279">
    <property type="entry name" value="4HBT_2"/>
    <property type="match status" value="1"/>
</dbReference>
<reference evidence="1" key="2">
    <citation type="submission" date="2021-09" db="EMBL/GenBank/DDBJ databases">
        <authorList>
            <person name="Gilroy R."/>
        </authorList>
    </citation>
    <scope>NUCLEOTIDE SEQUENCE</scope>
    <source>
        <strain evidence="1">ChiGjej3B3-7470</strain>
    </source>
</reference>
<gene>
    <name evidence="1" type="ORF">K8V15_05025</name>
</gene>
<dbReference type="PANTHER" id="PTHR12475">
    <property type="match status" value="1"/>
</dbReference>
<sequence length="178" mass="20660">MNLYLRLLLLRVYVLFRPKMSPWETARTPFRVMPTDLDVLRHMNNGRYLTLMDLGRLDLMLRSGMWGKFTKAGWFPVVAGQTISYRRSLNPWQKFDLYTRFVGIDGSWIYMEQAFVVGDTVHAEAVIRARFLKRSGGSVSHDELIALIGEHPADRVVPEWMSEWNTATKPRSHYSPAP</sequence>
<accession>A0A921EN94</accession>